<reference evidence="2" key="1">
    <citation type="submission" date="2022-11" db="UniProtKB">
        <authorList>
            <consortium name="WormBaseParasite"/>
        </authorList>
    </citation>
    <scope>IDENTIFICATION</scope>
</reference>
<keyword evidence="1" id="KW-1185">Reference proteome</keyword>
<protein>
    <submittedName>
        <fullName evidence="2">Uncharacterized protein</fullName>
    </submittedName>
</protein>
<dbReference type="Proteomes" id="UP000887565">
    <property type="component" value="Unplaced"/>
</dbReference>
<dbReference type="AlphaFoldDB" id="A0A915KNC5"/>
<proteinExistence type="predicted"/>
<dbReference type="WBParaSite" id="nRc.2.0.1.t39550-RA">
    <property type="protein sequence ID" value="nRc.2.0.1.t39550-RA"/>
    <property type="gene ID" value="nRc.2.0.1.g39550"/>
</dbReference>
<organism evidence="1 2">
    <name type="scientific">Romanomermis culicivorax</name>
    <name type="common">Nematode worm</name>
    <dbReference type="NCBI Taxonomy" id="13658"/>
    <lineage>
        <taxon>Eukaryota</taxon>
        <taxon>Metazoa</taxon>
        <taxon>Ecdysozoa</taxon>
        <taxon>Nematoda</taxon>
        <taxon>Enoplea</taxon>
        <taxon>Dorylaimia</taxon>
        <taxon>Mermithida</taxon>
        <taxon>Mermithoidea</taxon>
        <taxon>Mermithidae</taxon>
        <taxon>Romanomermis</taxon>
    </lineage>
</organism>
<name>A0A915KNC5_ROMCU</name>
<sequence length="66" mass="7224">MSSTTGNNPALKCLKIKRIKSTSQKICANTVIDVKAKSSLLVAVQIAHNKVPFKYFSNVDDKCPTK</sequence>
<accession>A0A915KNC5</accession>
<evidence type="ECO:0000313" key="1">
    <source>
        <dbReference type="Proteomes" id="UP000887565"/>
    </source>
</evidence>
<evidence type="ECO:0000313" key="2">
    <source>
        <dbReference type="WBParaSite" id="nRc.2.0.1.t39550-RA"/>
    </source>
</evidence>